<evidence type="ECO:0000256" key="4">
    <source>
        <dbReference type="ARBA" id="ARBA00022729"/>
    </source>
</evidence>
<dbReference type="Proteomes" id="UP001163115">
    <property type="component" value="Chromosome"/>
</dbReference>
<comment type="similarity">
    <text evidence="2">Belongs to the bacterial solute-binding protein 5 family.</text>
</comment>
<sequence>MKKMSLVLAAVMATGMILTACGGSKSTQPTTGAATSAANGETTAPAEGNSKGLDLAVQIGPDPETIDPALNSAVDGGNMILHAFETLLSVDSENKIVPGQAESFDVSEDGLTYTFHLRKGLKWSDGTPLTANDFVYSWKRLADPKTAAPYAGDMLGYVKGYDEAAAGNLDALGLSAPDENTFVVELSAPCVYFSKLVTHGSMVPVEKATVEANGDQWTLKPETYVSNGPLKMIEWVPGSHITFAKNENYWDADKVTLNTLKFILMEDGNAAYSAYQTGEVSMIKTVPTEEVPGLKGKEDFHVEPIMGTYYLDFQNQKEPFNNPDVRMALSLAIDRDYVANTVMQGTYMPATNFVGPGISDVEPGSFFEDETRKLNGKDFFDLKNHDADVAKAKELLAKAGYPDGQGFPTIEYMINDSGYHKPVAEYLQSCWKEVLNINVDIKVVEWATFTPTRRAGDYQVARDGWVYDYDDPSNMLNLMMASSGNNNAKYSNPELDKLLDEANTTADEKEHYSKLHEAENMILKDAAIAPVAYYTDFWLQNPKLKGTWHSPYGYWFFQYATMD</sequence>
<dbReference type="SUPFAM" id="SSF53850">
    <property type="entry name" value="Periplasmic binding protein-like II"/>
    <property type="match status" value="1"/>
</dbReference>
<evidence type="ECO:0000256" key="1">
    <source>
        <dbReference type="ARBA" id="ARBA00004193"/>
    </source>
</evidence>
<evidence type="ECO:0000256" key="3">
    <source>
        <dbReference type="ARBA" id="ARBA00022448"/>
    </source>
</evidence>
<evidence type="ECO:0000313" key="9">
    <source>
        <dbReference type="Proteomes" id="UP001163115"/>
    </source>
</evidence>
<reference evidence="8" key="1">
    <citation type="submission" date="2022-11" db="EMBL/GenBank/DDBJ databases">
        <title>Lacrimispora xylanolytica sy1, complete genome.</title>
        <authorList>
            <person name="Choi S."/>
        </authorList>
    </citation>
    <scope>NUCLEOTIDE SEQUENCE</scope>
    <source>
        <strain evidence="8">Sy1</strain>
    </source>
</reference>
<dbReference type="PROSITE" id="PS01040">
    <property type="entry name" value="SBP_BACTERIAL_5"/>
    <property type="match status" value="1"/>
</dbReference>
<evidence type="ECO:0000256" key="6">
    <source>
        <dbReference type="SAM" id="SignalP"/>
    </source>
</evidence>
<comment type="subcellular location">
    <subcellularLocation>
        <location evidence="1">Cell membrane</location>
        <topology evidence="1">Lipid-anchor</topology>
    </subcellularLocation>
</comment>
<protein>
    <submittedName>
        <fullName evidence="8">Peptide ABC transporter substrate-binding protein</fullName>
    </submittedName>
</protein>
<evidence type="ECO:0000313" key="8">
    <source>
        <dbReference type="EMBL" id="WAJ22272.1"/>
    </source>
</evidence>
<keyword evidence="9" id="KW-1185">Reference proteome</keyword>
<dbReference type="PANTHER" id="PTHR30290">
    <property type="entry name" value="PERIPLASMIC BINDING COMPONENT OF ABC TRANSPORTER"/>
    <property type="match status" value="1"/>
</dbReference>
<name>A0ABY7A9S4_9FIRM</name>
<feature type="domain" description="Solute-binding protein family 5" evidence="7">
    <location>
        <begin position="95"/>
        <end position="487"/>
    </location>
</feature>
<dbReference type="RefSeq" id="WP_268114208.1">
    <property type="nucleotide sequence ID" value="NZ_CP113524.1"/>
</dbReference>
<evidence type="ECO:0000256" key="5">
    <source>
        <dbReference type="SAM" id="MobiDB-lite"/>
    </source>
</evidence>
<evidence type="ECO:0000259" key="7">
    <source>
        <dbReference type="Pfam" id="PF00496"/>
    </source>
</evidence>
<feature type="region of interest" description="Disordered" evidence="5">
    <location>
        <begin position="23"/>
        <end position="50"/>
    </location>
</feature>
<keyword evidence="4 6" id="KW-0732">Signal</keyword>
<accession>A0ABY7A9S4</accession>
<dbReference type="InterPro" id="IPR000914">
    <property type="entry name" value="SBP_5_dom"/>
</dbReference>
<dbReference type="PIRSF" id="PIRSF002741">
    <property type="entry name" value="MppA"/>
    <property type="match status" value="1"/>
</dbReference>
<gene>
    <name evidence="8" type="ORF">OW255_11855</name>
</gene>
<organism evidence="8 9">
    <name type="scientific">Lacrimispora xylanolytica</name>
    <dbReference type="NCBI Taxonomy" id="29375"/>
    <lineage>
        <taxon>Bacteria</taxon>
        <taxon>Bacillati</taxon>
        <taxon>Bacillota</taxon>
        <taxon>Clostridia</taxon>
        <taxon>Lachnospirales</taxon>
        <taxon>Lachnospiraceae</taxon>
        <taxon>Lacrimispora</taxon>
    </lineage>
</organism>
<feature type="signal peptide" evidence="6">
    <location>
        <begin position="1"/>
        <end position="20"/>
    </location>
</feature>
<dbReference type="PANTHER" id="PTHR30290:SF10">
    <property type="entry name" value="PERIPLASMIC OLIGOPEPTIDE-BINDING PROTEIN-RELATED"/>
    <property type="match status" value="1"/>
</dbReference>
<feature type="compositionally biased region" description="Polar residues" evidence="5">
    <location>
        <begin position="24"/>
        <end position="42"/>
    </location>
</feature>
<dbReference type="CDD" id="cd08504">
    <property type="entry name" value="PBP2_OppA"/>
    <property type="match status" value="1"/>
</dbReference>
<keyword evidence="3" id="KW-0813">Transport</keyword>
<feature type="chain" id="PRO_5046644015" evidence="6">
    <location>
        <begin position="21"/>
        <end position="563"/>
    </location>
</feature>
<dbReference type="Gene3D" id="3.40.190.10">
    <property type="entry name" value="Periplasmic binding protein-like II"/>
    <property type="match status" value="1"/>
</dbReference>
<dbReference type="InterPro" id="IPR039424">
    <property type="entry name" value="SBP_5"/>
</dbReference>
<proteinExistence type="inferred from homology"/>
<evidence type="ECO:0000256" key="2">
    <source>
        <dbReference type="ARBA" id="ARBA00005695"/>
    </source>
</evidence>
<dbReference type="InterPro" id="IPR030678">
    <property type="entry name" value="Peptide/Ni-bd"/>
</dbReference>
<dbReference type="PROSITE" id="PS51257">
    <property type="entry name" value="PROKAR_LIPOPROTEIN"/>
    <property type="match status" value="1"/>
</dbReference>
<dbReference type="Gene3D" id="3.90.76.10">
    <property type="entry name" value="Dipeptide-binding Protein, Domain 1"/>
    <property type="match status" value="1"/>
</dbReference>
<dbReference type="InterPro" id="IPR023765">
    <property type="entry name" value="SBP_5_CS"/>
</dbReference>
<dbReference type="EMBL" id="CP113524">
    <property type="protein sequence ID" value="WAJ22272.1"/>
    <property type="molecule type" value="Genomic_DNA"/>
</dbReference>
<dbReference type="Gene3D" id="3.10.105.10">
    <property type="entry name" value="Dipeptide-binding Protein, Domain 3"/>
    <property type="match status" value="1"/>
</dbReference>
<dbReference type="Pfam" id="PF00496">
    <property type="entry name" value="SBP_bac_5"/>
    <property type="match status" value="1"/>
</dbReference>